<dbReference type="Pfam" id="PF00191">
    <property type="entry name" value="Annexin"/>
    <property type="match status" value="3"/>
</dbReference>
<sequence length="315" mass="35024">MTESKAQWVQHALTINKACKGAGTDEKAIIDVIASCTPDDCAGVARAYYCCFGKDVVKLLQKETSGTFDKFLTACFTKRYTLWVSLLKEAVKGLGTDEKALCELLIMGDADDMEILQKEYFRLYKKEMVEEIGDDISNKAAWAKLIKGWMYQTRYARNQISQDVDILKQAIKGAGTDEQSIIRILTTSTPAEFGQIAAAYEQNTGKPLRDHLKKEFSGKSEYAFLLAHDYLLSASKAAAYAIHNAMKGAGTREKTIINYTASSETGALTSTPTMPSTVLSPRTSRETSPATWKRHYWPSGRPSDDFTHSLKNTYI</sequence>
<dbReference type="GO" id="GO:0005509">
    <property type="term" value="F:calcium ion binding"/>
    <property type="evidence" value="ECO:0007669"/>
    <property type="project" value="InterPro"/>
</dbReference>
<reference evidence="4" key="1">
    <citation type="submission" date="2015-12" db="EMBL/GenBank/DDBJ databases">
        <title>Comparative cell biology and evolution of annexins in diplomonads.</title>
        <authorList>
            <person name="Einarsson E."/>
            <person name="Astvaldsson A."/>
            <person name="Hultenby K."/>
            <person name="Andersson J.O."/>
            <person name="Svard S.G."/>
            <person name="Jerlstrom-Hultqvist J."/>
        </authorList>
    </citation>
    <scope>NUCLEOTIDE SEQUENCE</scope>
</reference>
<dbReference type="InterPro" id="IPR001464">
    <property type="entry name" value="Annexin"/>
</dbReference>
<dbReference type="PANTHER" id="PTHR10502">
    <property type="entry name" value="ANNEXIN"/>
    <property type="match status" value="1"/>
</dbReference>
<organism evidence="4">
    <name type="scientific">Spironucleus barkhanus</name>
    <dbReference type="NCBI Taxonomy" id="103874"/>
    <lineage>
        <taxon>Eukaryota</taxon>
        <taxon>Metamonada</taxon>
        <taxon>Diplomonadida</taxon>
        <taxon>Hexamitidae</taxon>
        <taxon>Hexamitinae</taxon>
        <taxon>Spironucleus</taxon>
    </lineage>
</organism>
<dbReference type="InterPro" id="IPR037104">
    <property type="entry name" value="Annexin_sf"/>
</dbReference>
<evidence type="ECO:0000256" key="2">
    <source>
        <dbReference type="ARBA" id="ARBA00022737"/>
    </source>
</evidence>
<dbReference type="Gene3D" id="1.10.220.10">
    <property type="entry name" value="Annexin"/>
    <property type="match status" value="3"/>
</dbReference>
<dbReference type="PANTHER" id="PTHR10502:SF102">
    <property type="entry name" value="ANNEXIN B11"/>
    <property type="match status" value="1"/>
</dbReference>
<dbReference type="InterPro" id="IPR018502">
    <property type="entry name" value="Annexin_repeat"/>
</dbReference>
<evidence type="ECO:0000256" key="3">
    <source>
        <dbReference type="ARBA" id="ARBA00023216"/>
    </source>
</evidence>
<name>A0A142C654_SPIBA</name>
<dbReference type="EMBL" id="KU341424">
    <property type="protein sequence ID" value="AMP46305.1"/>
    <property type="molecule type" value="Genomic_DNA"/>
</dbReference>
<dbReference type="GO" id="GO:0001786">
    <property type="term" value="F:phosphatidylserine binding"/>
    <property type="evidence" value="ECO:0007669"/>
    <property type="project" value="TreeGrafter"/>
</dbReference>
<keyword evidence="2" id="KW-0677">Repeat</keyword>
<dbReference type="AlphaFoldDB" id="A0A142C654"/>
<comment type="similarity">
    <text evidence="1">Belongs to the annexin family.</text>
</comment>
<evidence type="ECO:0000313" key="4">
    <source>
        <dbReference type="EMBL" id="AMP46305.1"/>
    </source>
</evidence>
<dbReference type="PRINTS" id="PR00196">
    <property type="entry name" value="ANNEXIN"/>
</dbReference>
<accession>A0A142C654</accession>
<dbReference type="SUPFAM" id="SSF47874">
    <property type="entry name" value="Annexin"/>
    <property type="match status" value="1"/>
</dbReference>
<keyword evidence="3" id="KW-0041">Annexin</keyword>
<protein>
    <submittedName>
        <fullName evidence="4">Annexin 2</fullName>
    </submittedName>
</protein>
<dbReference type="SMART" id="SM00335">
    <property type="entry name" value="ANX"/>
    <property type="match status" value="3"/>
</dbReference>
<proteinExistence type="inferred from homology"/>
<dbReference type="GO" id="GO:0005737">
    <property type="term" value="C:cytoplasm"/>
    <property type="evidence" value="ECO:0007669"/>
    <property type="project" value="TreeGrafter"/>
</dbReference>
<dbReference type="GO" id="GO:0005544">
    <property type="term" value="F:calcium-dependent phospholipid binding"/>
    <property type="evidence" value="ECO:0007669"/>
    <property type="project" value="InterPro"/>
</dbReference>
<dbReference type="GO" id="GO:0005886">
    <property type="term" value="C:plasma membrane"/>
    <property type="evidence" value="ECO:0007669"/>
    <property type="project" value="TreeGrafter"/>
</dbReference>
<evidence type="ECO:0000256" key="1">
    <source>
        <dbReference type="ARBA" id="ARBA00007831"/>
    </source>
</evidence>
<dbReference type="PROSITE" id="PS51897">
    <property type="entry name" value="ANNEXIN_2"/>
    <property type="match status" value="3"/>
</dbReference>